<organism evidence="6 7">
    <name type="scientific">Diaporthe helianthi</name>
    <dbReference type="NCBI Taxonomy" id="158607"/>
    <lineage>
        <taxon>Eukaryota</taxon>
        <taxon>Fungi</taxon>
        <taxon>Dikarya</taxon>
        <taxon>Ascomycota</taxon>
        <taxon>Pezizomycotina</taxon>
        <taxon>Sordariomycetes</taxon>
        <taxon>Sordariomycetidae</taxon>
        <taxon>Diaporthales</taxon>
        <taxon>Diaporthaceae</taxon>
        <taxon>Diaporthe</taxon>
    </lineage>
</organism>
<dbReference type="InterPro" id="IPR009071">
    <property type="entry name" value="HMG_box_dom"/>
</dbReference>
<keyword evidence="3" id="KW-0539">Nucleus</keyword>
<evidence type="ECO:0000259" key="5">
    <source>
        <dbReference type="PROSITE" id="PS50118"/>
    </source>
</evidence>
<dbReference type="GO" id="GO:0030154">
    <property type="term" value="P:cell differentiation"/>
    <property type="evidence" value="ECO:0007669"/>
    <property type="project" value="TreeGrafter"/>
</dbReference>
<dbReference type="STRING" id="158607.A0A2P5IAT4"/>
<dbReference type="GO" id="GO:0005634">
    <property type="term" value="C:nucleus"/>
    <property type="evidence" value="ECO:0007669"/>
    <property type="project" value="UniProtKB-UniRule"/>
</dbReference>
<feature type="domain" description="HMG box" evidence="5">
    <location>
        <begin position="138"/>
        <end position="206"/>
    </location>
</feature>
<feature type="compositionally biased region" description="Acidic residues" evidence="4">
    <location>
        <begin position="111"/>
        <end position="123"/>
    </location>
</feature>
<dbReference type="Pfam" id="PF00505">
    <property type="entry name" value="HMG_box"/>
    <property type="match status" value="1"/>
</dbReference>
<dbReference type="PANTHER" id="PTHR10270:SF161">
    <property type="entry name" value="SEX-DETERMINING REGION Y PROTEIN"/>
    <property type="match status" value="1"/>
</dbReference>
<dbReference type="SUPFAM" id="SSF47095">
    <property type="entry name" value="HMG-box"/>
    <property type="match status" value="1"/>
</dbReference>
<dbReference type="GO" id="GO:0001228">
    <property type="term" value="F:DNA-binding transcription activator activity, RNA polymerase II-specific"/>
    <property type="evidence" value="ECO:0007669"/>
    <property type="project" value="TreeGrafter"/>
</dbReference>
<keyword evidence="1 3" id="KW-0238">DNA-binding</keyword>
<dbReference type="PROSITE" id="PS50118">
    <property type="entry name" value="HMG_BOX_2"/>
    <property type="match status" value="1"/>
</dbReference>
<feature type="DNA-binding region" description="HMG box" evidence="3">
    <location>
        <begin position="138"/>
        <end position="206"/>
    </location>
</feature>
<dbReference type="InterPro" id="IPR050140">
    <property type="entry name" value="SRY-related_HMG-box_TF-like"/>
</dbReference>
<dbReference type="OrthoDB" id="6247875at2759"/>
<dbReference type="EMBL" id="MAVT02000101">
    <property type="protein sequence ID" value="POS79603.1"/>
    <property type="molecule type" value="Genomic_DNA"/>
</dbReference>
<reference evidence="6" key="1">
    <citation type="submission" date="2017-09" db="EMBL/GenBank/DDBJ databases">
        <title>Polyketide synthases of a Diaporthe helianthi virulent isolate.</title>
        <authorList>
            <person name="Baroncelli R."/>
        </authorList>
    </citation>
    <scope>NUCLEOTIDE SEQUENCE [LARGE SCALE GENOMIC DNA]</scope>
    <source>
        <strain evidence="6">7/96</strain>
    </source>
</reference>
<evidence type="ECO:0000313" key="7">
    <source>
        <dbReference type="Proteomes" id="UP000094444"/>
    </source>
</evidence>
<gene>
    <name evidence="6" type="ORF">DHEL01_v202000</name>
</gene>
<feature type="compositionally biased region" description="Basic and acidic residues" evidence="4">
    <location>
        <begin position="100"/>
        <end position="110"/>
    </location>
</feature>
<dbReference type="SMART" id="SM00398">
    <property type="entry name" value="HMG"/>
    <property type="match status" value="1"/>
</dbReference>
<dbReference type="CDD" id="cd01389">
    <property type="entry name" value="HMG-box_ROX1-like"/>
    <property type="match status" value="1"/>
</dbReference>
<evidence type="ECO:0000313" key="6">
    <source>
        <dbReference type="EMBL" id="POS79603.1"/>
    </source>
</evidence>
<accession>A0A2P5IAT4</accession>
<dbReference type="InterPro" id="IPR036910">
    <property type="entry name" value="HMG_box_dom_sf"/>
</dbReference>
<evidence type="ECO:0000256" key="1">
    <source>
        <dbReference type="ARBA" id="ARBA00023125"/>
    </source>
</evidence>
<dbReference type="Proteomes" id="UP000094444">
    <property type="component" value="Unassembled WGS sequence"/>
</dbReference>
<evidence type="ECO:0000256" key="2">
    <source>
        <dbReference type="ARBA" id="ARBA00023163"/>
    </source>
</evidence>
<comment type="caution">
    <text evidence="6">The sequence shown here is derived from an EMBL/GenBank/DDBJ whole genome shotgun (WGS) entry which is preliminary data.</text>
</comment>
<dbReference type="GO" id="GO:0000978">
    <property type="term" value="F:RNA polymerase II cis-regulatory region sequence-specific DNA binding"/>
    <property type="evidence" value="ECO:0007669"/>
    <property type="project" value="TreeGrafter"/>
</dbReference>
<feature type="region of interest" description="Disordered" evidence="4">
    <location>
        <begin position="191"/>
        <end position="212"/>
    </location>
</feature>
<proteinExistence type="predicted"/>
<dbReference type="Gene3D" id="1.10.30.10">
    <property type="entry name" value="High mobility group box domain"/>
    <property type="match status" value="1"/>
</dbReference>
<dbReference type="AlphaFoldDB" id="A0A2P5IAT4"/>
<sequence length="212" mass="24314">MADMRPRMIIVRDGLGKAAIYMHESIGRDAMVSRFGPRYQIVFIRGEPCTIFFDKEMRYFITAPLISKQEFAGRPGRYDHIIDLDWMTVNNFAGPSTEAEQVKGDEKAEEAAELNSDDMDPDEPGPATNGSPQGNERIPRPPNSWILFRRDKSKQLREADPEMSTGEVSTEAARQWKALSDEEKGFYQEMARQAAEQHKTQYPDYVYRPSRK</sequence>
<protein>
    <recommendedName>
        <fullName evidence="5">HMG box domain-containing protein</fullName>
    </recommendedName>
</protein>
<feature type="region of interest" description="Disordered" evidence="4">
    <location>
        <begin position="96"/>
        <end position="173"/>
    </location>
</feature>
<keyword evidence="2" id="KW-0804">Transcription</keyword>
<keyword evidence="7" id="KW-1185">Reference proteome</keyword>
<dbReference type="InParanoid" id="A0A2P5IAT4"/>
<name>A0A2P5IAT4_DIAHE</name>
<evidence type="ECO:0000256" key="4">
    <source>
        <dbReference type="SAM" id="MobiDB-lite"/>
    </source>
</evidence>
<evidence type="ECO:0000256" key="3">
    <source>
        <dbReference type="PROSITE-ProRule" id="PRU00267"/>
    </source>
</evidence>
<dbReference type="PANTHER" id="PTHR10270">
    <property type="entry name" value="SOX TRANSCRIPTION FACTOR"/>
    <property type="match status" value="1"/>
</dbReference>
<feature type="compositionally biased region" description="Basic and acidic residues" evidence="4">
    <location>
        <begin position="148"/>
        <end position="160"/>
    </location>
</feature>